<dbReference type="EMBL" id="MOOK01000227">
    <property type="protein sequence ID" value="OUB40812.1"/>
    <property type="molecule type" value="Genomic_DNA"/>
</dbReference>
<evidence type="ECO:0000313" key="2">
    <source>
        <dbReference type="Proteomes" id="UP000194816"/>
    </source>
</evidence>
<accession>A0A9X6LA00</accession>
<proteinExistence type="predicted"/>
<protein>
    <submittedName>
        <fullName evidence="1">Uncharacterized protein</fullName>
    </submittedName>
</protein>
<dbReference type="AlphaFoldDB" id="A0A9X6LA00"/>
<gene>
    <name evidence="1" type="ORF">BK716_30550</name>
</gene>
<dbReference type="Proteomes" id="UP000194816">
    <property type="component" value="Unassembled WGS sequence"/>
</dbReference>
<organism evidence="1 2">
    <name type="scientific">Bacillus thuringiensis subsp. higo</name>
    <dbReference type="NCBI Taxonomy" id="132266"/>
    <lineage>
        <taxon>Bacteria</taxon>
        <taxon>Bacillati</taxon>
        <taxon>Bacillota</taxon>
        <taxon>Bacilli</taxon>
        <taxon>Bacillales</taxon>
        <taxon>Bacillaceae</taxon>
        <taxon>Bacillus</taxon>
        <taxon>Bacillus cereus group</taxon>
    </lineage>
</organism>
<sequence length="63" mass="7392">MGDQLPVKVRLAQLIISGEWEKSPLIKVSLYYNKRYKKVEGRNLSLYKIVIYKKSHKKNSPDV</sequence>
<name>A0A9X6LA00_BACUH</name>
<evidence type="ECO:0000313" key="1">
    <source>
        <dbReference type="EMBL" id="OUB40812.1"/>
    </source>
</evidence>
<reference evidence="1 2" key="1">
    <citation type="submission" date="2016-10" db="EMBL/GenBank/DDBJ databases">
        <title>Comparative genomics of Bacillus thuringiensis reveals a path to pathogens against multiple invertebrate hosts.</title>
        <authorList>
            <person name="Zheng J."/>
            <person name="Gao Q."/>
            <person name="Liu H."/>
            <person name="Peng D."/>
            <person name="Ruan L."/>
            <person name="Sun M."/>
        </authorList>
    </citation>
    <scope>NUCLEOTIDE SEQUENCE [LARGE SCALE GENOMIC DNA]</scope>
    <source>
        <strain evidence="1">BGSC 4AU1</strain>
    </source>
</reference>
<comment type="caution">
    <text evidence="1">The sequence shown here is derived from an EMBL/GenBank/DDBJ whole genome shotgun (WGS) entry which is preliminary data.</text>
</comment>